<proteinExistence type="predicted"/>
<dbReference type="EMBL" id="DQ665917">
    <property type="protein sequence ID" value="ABG25734.1"/>
    <property type="molecule type" value="Genomic_DNA"/>
</dbReference>
<keyword evidence="2" id="KW-1185">Reference proteome</keyword>
<reference evidence="1 2" key="2">
    <citation type="journal article" date="2006" name="J. Gen. Virol.">
        <title>Genome sequences of two frog herpesviruses.</title>
        <authorList>
            <person name="Davison A.J."/>
            <person name="Cunningham C."/>
            <person name="Sauerbier W."/>
            <person name="McKinnell R.G."/>
        </authorList>
    </citation>
    <scope>NUCLEOTIDE SEQUENCE [LARGE SCALE GENOMIC DNA]</scope>
    <source>
        <strain evidence="1 2">McKinnell</strain>
    </source>
</reference>
<name>Q14VS2_9VIRU</name>
<accession>Q14VS2</accession>
<sequence>MLRMHDLDFCTFYYGEAVRNWYFAAGATAQRKGCLANAMATPPDYSSYEAWCGEARRHLELVREVWCQTHESLQWIIETAEAHNEGAFSSSPHINELTARFYGYVSANLSRSQFFVLRHAVSCVYLHVGRQTLSEAADRSLLSHIALPFVTPWHMLHILHVLLGRTLYAAVLTMELADAEAPPVIHGDVAVAVNREPRIALAQILELQEDATVGLMSLEDTGGLCGGSVPTFIYGALCASAPVRFPTGLFFSNPDILLLSHCDFTRMGLPGYTSILSPCAQRLDALTPWPADPEMEIMRKLYDWYHVGVDEFQSLAEELFIATEGLDAGERLLTFAGVASLVMQGKLYVHSSGAVFAPPAPAAKPTPALLAQYRIHPFRAWALCGNIFTVAPDIVVHMPPPQDVHCKEQMAEEHVCGGDFKPMLGRMGSVALRTKDGNSTKPQ</sequence>
<evidence type="ECO:0000313" key="1">
    <source>
        <dbReference type="EMBL" id="ABG25734.1"/>
    </source>
</evidence>
<reference evidence="2" key="1">
    <citation type="journal article" date="1999" name="J. Cancer Res. Clin. Oncol.">
        <title>Genomic studies of the Lucke tumor herpesvirus (RaHV-1).</title>
        <authorList>
            <person name="Davison A.J."/>
            <person name="Sauerbier W."/>
            <person name="Dolan A."/>
            <person name="Addison C."/>
            <person name="McKinnell R.G."/>
        </authorList>
    </citation>
    <scope>NUCLEOTIDE SEQUENCE [LARGE SCALE GENOMIC DNA]</scope>
    <source>
        <strain evidence="2">McKinnell</strain>
    </source>
</reference>
<organism evidence="2">
    <name type="scientific">Ranid herpesvirus 1</name>
    <name type="common">Lucke tumor herpesvirus</name>
    <dbReference type="NCBI Taxonomy" id="85655"/>
    <lineage>
        <taxon>Viruses</taxon>
        <taxon>Duplodnaviria</taxon>
        <taxon>Heunggongvirae</taxon>
        <taxon>Peploviricota</taxon>
        <taxon>Herviviricetes</taxon>
        <taxon>Herpesvirales</taxon>
        <taxon>Alloherpesviridae</taxon>
        <taxon>Batravirus</taxon>
        <taxon>Batravirus ranidallo1</taxon>
    </lineage>
</organism>
<protein>
    <submittedName>
        <fullName evidence="1">ORF36</fullName>
    </submittedName>
</protein>
<dbReference type="Proteomes" id="UP000011238">
    <property type="component" value="Segment"/>
</dbReference>
<dbReference type="GeneID" id="5141298"/>
<dbReference type="RefSeq" id="YP_656691.1">
    <property type="nucleotide sequence ID" value="NC_008211.1"/>
</dbReference>
<evidence type="ECO:0000313" key="2">
    <source>
        <dbReference type="Proteomes" id="UP000011238"/>
    </source>
</evidence>
<dbReference type="KEGG" id="vg:5141298"/>